<keyword evidence="3 5" id="KW-0689">Ribosomal protein</keyword>
<dbReference type="HAMAP" id="MF_01336">
    <property type="entry name" value="Ribosomal_bL25"/>
    <property type="match status" value="1"/>
</dbReference>
<evidence type="ECO:0000313" key="7">
    <source>
        <dbReference type="EMBL" id="QCI24237.1"/>
    </source>
</evidence>
<protein>
    <recommendedName>
        <fullName evidence="5">Large ribosomal subunit protein bL25</fullName>
    </recommendedName>
</protein>
<dbReference type="PANTHER" id="PTHR33284">
    <property type="entry name" value="RIBOSOMAL PROTEIN L25/GLN-TRNA SYNTHETASE, ANTI-CODON-BINDING DOMAIN-CONTAINING PROTEIN"/>
    <property type="match status" value="1"/>
</dbReference>
<dbReference type="Pfam" id="PF01386">
    <property type="entry name" value="Ribosomal_L25p"/>
    <property type="match status" value="1"/>
</dbReference>
<reference evidence="7 8" key="2">
    <citation type="submission" date="2019-05" db="EMBL/GenBank/DDBJ databases">
        <title>Genome evolution of the obligate endosymbiont Buchnera aphidicola.</title>
        <authorList>
            <person name="Moran N.A."/>
        </authorList>
    </citation>
    <scope>NUCLEOTIDE SEQUENCE [LARGE SCALE GENOMIC DNA]</scope>
    <source>
        <strain evidence="7 8">Mst</strain>
    </source>
</reference>
<proteinExistence type="inferred from homology"/>
<evidence type="ECO:0000256" key="3">
    <source>
        <dbReference type="ARBA" id="ARBA00022980"/>
    </source>
</evidence>
<dbReference type="GO" id="GO:0008097">
    <property type="term" value="F:5S rRNA binding"/>
    <property type="evidence" value="ECO:0007669"/>
    <property type="project" value="InterPro"/>
</dbReference>
<evidence type="ECO:0000259" key="6">
    <source>
        <dbReference type="Pfam" id="PF01386"/>
    </source>
</evidence>
<dbReference type="InterPro" id="IPR029751">
    <property type="entry name" value="Ribosomal_L25_dom"/>
</dbReference>
<dbReference type="Proteomes" id="UP000298673">
    <property type="component" value="Chromosome"/>
</dbReference>
<dbReference type="EMBL" id="CP034861">
    <property type="protein sequence ID" value="QCI24237.1"/>
    <property type="molecule type" value="Genomic_DNA"/>
</dbReference>
<dbReference type="GO" id="GO:0022625">
    <property type="term" value="C:cytosolic large ribosomal subunit"/>
    <property type="evidence" value="ECO:0007669"/>
    <property type="project" value="TreeGrafter"/>
</dbReference>
<comment type="function">
    <text evidence="5">This is one of the proteins that binds to the 5S RNA in the ribosome where it forms part of the central protuberance.</text>
</comment>
<dbReference type="GO" id="GO:0006412">
    <property type="term" value="P:translation"/>
    <property type="evidence" value="ECO:0007669"/>
    <property type="project" value="UniProtKB-UniRule"/>
</dbReference>
<dbReference type="InterPro" id="IPR020055">
    <property type="entry name" value="Ribosomal_bL25_short"/>
</dbReference>
<accession>A0A4D6Y4G8</accession>
<comment type="similarity">
    <text evidence="5">Belongs to the bacterial ribosomal protein bL25 family.</text>
</comment>
<feature type="domain" description="Large ribosomal subunit protein bL25 L25" evidence="6">
    <location>
        <begin position="4"/>
        <end position="91"/>
    </location>
</feature>
<evidence type="ECO:0000256" key="2">
    <source>
        <dbReference type="ARBA" id="ARBA00022884"/>
    </source>
</evidence>
<dbReference type="CDD" id="cd00495">
    <property type="entry name" value="Ribosomal_L25_TL5_CTC"/>
    <property type="match status" value="1"/>
</dbReference>
<dbReference type="InterPro" id="IPR020056">
    <property type="entry name" value="Rbsml_bL25/Gln-tRNA_synth_N"/>
</dbReference>
<keyword evidence="4 5" id="KW-0687">Ribonucleoprotein</keyword>
<dbReference type="Gene3D" id="2.40.240.10">
    <property type="entry name" value="Ribosomal Protein L25, Chain P"/>
    <property type="match status" value="1"/>
</dbReference>
<dbReference type="OrthoDB" id="9806411at2"/>
<reference evidence="7 8" key="1">
    <citation type="submission" date="2018-12" db="EMBL/GenBank/DDBJ databases">
        <authorList>
            <person name="Chong R.A."/>
        </authorList>
    </citation>
    <scope>NUCLEOTIDE SEQUENCE [LARGE SCALE GENOMIC DNA]</scope>
    <source>
        <strain evidence="7 8">Mst</strain>
    </source>
</reference>
<sequence length="94" mass="11371">MLKINAIKRIKKGKSYSRKLRMQKKFPGILYGMNKIPVFLELDHNLIFNLQKKIEFYKENICLIIEEKKHIVKVQSIQRHAFKLKLLHIDFLYN</sequence>
<keyword evidence="1 5" id="KW-0699">rRNA-binding</keyword>
<name>A0A4D6Y4G8_9GAMM</name>
<gene>
    <name evidence="5" type="primary">rplY</name>
    <name evidence="7" type="ORF">D9V75_00650</name>
</gene>
<dbReference type="FunFam" id="2.40.240.10:FF:000002">
    <property type="entry name" value="50S ribosomal protein L25"/>
    <property type="match status" value="1"/>
</dbReference>
<dbReference type="AlphaFoldDB" id="A0A4D6Y4G8"/>
<evidence type="ECO:0000256" key="5">
    <source>
        <dbReference type="HAMAP-Rule" id="MF_01336"/>
    </source>
</evidence>
<evidence type="ECO:0000256" key="1">
    <source>
        <dbReference type="ARBA" id="ARBA00022730"/>
    </source>
</evidence>
<dbReference type="InterPro" id="IPR020930">
    <property type="entry name" value="Ribosomal_uL5_bac-type"/>
</dbReference>
<dbReference type="GO" id="GO:0003735">
    <property type="term" value="F:structural constituent of ribosome"/>
    <property type="evidence" value="ECO:0007669"/>
    <property type="project" value="InterPro"/>
</dbReference>
<dbReference type="RefSeq" id="WP_158343278.1">
    <property type="nucleotide sequence ID" value="NZ_CP034861.1"/>
</dbReference>
<dbReference type="SUPFAM" id="SSF50715">
    <property type="entry name" value="Ribosomal protein L25-like"/>
    <property type="match status" value="1"/>
</dbReference>
<dbReference type="PANTHER" id="PTHR33284:SF1">
    <property type="entry name" value="RIBOSOMAL PROTEIN L25_GLN-TRNA SYNTHETASE, ANTI-CODON-BINDING DOMAIN-CONTAINING PROTEIN"/>
    <property type="match status" value="1"/>
</dbReference>
<evidence type="ECO:0000313" key="8">
    <source>
        <dbReference type="Proteomes" id="UP000298673"/>
    </source>
</evidence>
<evidence type="ECO:0000256" key="4">
    <source>
        <dbReference type="ARBA" id="ARBA00023274"/>
    </source>
</evidence>
<comment type="subunit">
    <text evidence="5">Part of the 50S ribosomal subunit; part of the 5S rRNA/L5/L18/L25 subcomplex. Contacts the 5S rRNA. Binds to the 5S rRNA independently of L5 and L18.</text>
</comment>
<dbReference type="NCBIfam" id="NF004612">
    <property type="entry name" value="PRK05943.1"/>
    <property type="match status" value="1"/>
</dbReference>
<dbReference type="InterPro" id="IPR011035">
    <property type="entry name" value="Ribosomal_bL25/Gln-tRNA_synth"/>
</dbReference>
<keyword evidence="2 5" id="KW-0694">RNA-binding</keyword>
<organism evidence="7 8">
    <name type="scientific">Buchnera aphidicola</name>
    <name type="common">Muscaphis stroyani</name>
    <dbReference type="NCBI Taxonomy" id="1241869"/>
    <lineage>
        <taxon>Bacteria</taxon>
        <taxon>Pseudomonadati</taxon>
        <taxon>Pseudomonadota</taxon>
        <taxon>Gammaproteobacteria</taxon>
        <taxon>Enterobacterales</taxon>
        <taxon>Erwiniaceae</taxon>
        <taxon>Buchnera</taxon>
    </lineage>
</organism>